<dbReference type="EMBL" id="JAHRIP010041501">
    <property type="protein sequence ID" value="MEQ2297113.1"/>
    <property type="molecule type" value="Genomic_DNA"/>
</dbReference>
<name>A0ABV0YTB4_9TELE</name>
<reference evidence="2 3" key="1">
    <citation type="submission" date="2021-06" db="EMBL/GenBank/DDBJ databases">
        <authorList>
            <person name="Palmer J.M."/>
        </authorList>
    </citation>
    <scope>NUCLEOTIDE SEQUENCE [LARGE SCALE GENOMIC DNA]</scope>
    <source>
        <strain evidence="2 3">AS_MEX2019</strain>
        <tissue evidence="2">Muscle</tissue>
    </source>
</reference>
<accession>A0ABV0YTB4</accession>
<proteinExistence type="predicted"/>
<dbReference type="Proteomes" id="UP001469553">
    <property type="component" value="Unassembled WGS sequence"/>
</dbReference>
<protein>
    <submittedName>
        <fullName evidence="2">Uncharacterized protein</fullName>
    </submittedName>
</protein>
<gene>
    <name evidence="2" type="ORF">AMECASPLE_031352</name>
</gene>
<feature type="transmembrane region" description="Helical" evidence="1">
    <location>
        <begin position="82"/>
        <end position="100"/>
    </location>
</feature>
<keyword evidence="1" id="KW-1133">Transmembrane helix</keyword>
<keyword evidence="1" id="KW-0472">Membrane</keyword>
<organism evidence="2 3">
    <name type="scientific">Ameca splendens</name>
    <dbReference type="NCBI Taxonomy" id="208324"/>
    <lineage>
        <taxon>Eukaryota</taxon>
        <taxon>Metazoa</taxon>
        <taxon>Chordata</taxon>
        <taxon>Craniata</taxon>
        <taxon>Vertebrata</taxon>
        <taxon>Euteleostomi</taxon>
        <taxon>Actinopterygii</taxon>
        <taxon>Neopterygii</taxon>
        <taxon>Teleostei</taxon>
        <taxon>Neoteleostei</taxon>
        <taxon>Acanthomorphata</taxon>
        <taxon>Ovalentaria</taxon>
        <taxon>Atherinomorphae</taxon>
        <taxon>Cyprinodontiformes</taxon>
        <taxon>Goodeidae</taxon>
        <taxon>Ameca</taxon>
    </lineage>
</organism>
<evidence type="ECO:0000256" key="1">
    <source>
        <dbReference type="SAM" id="Phobius"/>
    </source>
</evidence>
<sequence length="108" mass="12039">MGLPERVDYDLTFGYPRATESHCRKTSEPESSQKKLSLITSSEAASSLSKRRHRNCSIAPLPKCQSEQQGLPTATTESSCHVSFFIIHQALLLLMFYFVCGAPKAKLF</sequence>
<evidence type="ECO:0000313" key="2">
    <source>
        <dbReference type="EMBL" id="MEQ2297113.1"/>
    </source>
</evidence>
<evidence type="ECO:0000313" key="3">
    <source>
        <dbReference type="Proteomes" id="UP001469553"/>
    </source>
</evidence>
<keyword evidence="1" id="KW-0812">Transmembrane</keyword>
<comment type="caution">
    <text evidence="2">The sequence shown here is derived from an EMBL/GenBank/DDBJ whole genome shotgun (WGS) entry which is preliminary data.</text>
</comment>
<keyword evidence="3" id="KW-1185">Reference proteome</keyword>